<keyword evidence="8" id="KW-1185">Reference proteome</keyword>
<evidence type="ECO:0000256" key="4">
    <source>
        <dbReference type="ARBA" id="ARBA00023163"/>
    </source>
</evidence>
<proteinExistence type="predicted"/>
<sequence length="206" mass="22059">MRRPSAPSTRVSVWIQVRPTRVRTSLSPPKPPSCAARRIRSAEEPRAHTYPGAVRSAGFEEPSDGELVRGARSGDVAALGALLGRHRAGMQAVALSLLGNRPDAEDAVQDAWLIAFRRIGDLREPESAGAWLRMIVRNVCLSRLRSAPTTMPFVDLSPPVAECGPEQVVLTGPRGGSPAGPGRPVVARASRPSAVVPHRVTHRGRL</sequence>
<name>A0ABX6A1A1_STRTE</name>
<evidence type="ECO:0000256" key="1">
    <source>
        <dbReference type="ARBA" id="ARBA00023015"/>
    </source>
</evidence>
<dbReference type="Pfam" id="PF04542">
    <property type="entry name" value="Sigma70_r2"/>
    <property type="match status" value="1"/>
</dbReference>
<evidence type="ECO:0000313" key="8">
    <source>
        <dbReference type="Proteomes" id="UP000324308"/>
    </source>
</evidence>
<evidence type="ECO:0000313" key="7">
    <source>
        <dbReference type="EMBL" id="QER90384.1"/>
    </source>
</evidence>
<gene>
    <name evidence="7" type="ORF">F3L20_32325</name>
</gene>
<evidence type="ECO:0000256" key="3">
    <source>
        <dbReference type="ARBA" id="ARBA00023125"/>
    </source>
</evidence>
<keyword evidence="3" id="KW-0238">DNA-binding</keyword>
<evidence type="ECO:0000256" key="5">
    <source>
        <dbReference type="SAM" id="MobiDB-lite"/>
    </source>
</evidence>
<keyword evidence="4" id="KW-0804">Transcription</keyword>
<keyword evidence="7" id="KW-0614">Plasmid</keyword>
<dbReference type="Proteomes" id="UP000324308">
    <property type="component" value="Plasmid unnamed1"/>
</dbReference>
<organism evidence="7 8">
    <name type="scientific">Streptomyces tendae</name>
    <dbReference type="NCBI Taxonomy" id="1932"/>
    <lineage>
        <taxon>Bacteria</taxon>
        <taxon>Bacillati</taxon>
        <taxon>Actinomycetota</taxon>
        <taxon>Actinomycetes</taxon>
        <taxon>Kitasatosporales</taxon>
        <taxon>Streptomycetaceae</taxon>
        <taxon>Streptomyces</taxon>
    </lineage>
</organism>
<feature type="region of interest" description="Disordered" evidence="5">
    <location>
        <begin position="22"/>
        <end position="67"/>
    </location>
</feature>
<evidence type="ECO:0000256" key="2">
    <source>
        <dbReference type="ARBA" id="ARBA00023082"/>
    </source>
</evidence>
<reference evidence="7 8" key="1">
    <citation type="submission" date="2019-09" db="EMBL/GenBank/DDBJ databases">
        <title>Draft genome sequence of the Ebosin-producing strain Streptomyces sp. 139.</title>
        <authorList>
            <person name="Ai L."/>
            <person name="Geng M."/>
            <person name="Ma M."/>
            <person name="Bai L."/>
        </authorList>
    </citation>
    <scope>NUCLEOTIDE SEQUENCE [LARGE SCALE GENOMIC DNA]</scope>
    <source>
        <strain evidence="7 8">139</strain>
        <plasmid evidence="7 8">unnamed1</plasmid>
    </source>
</reference>
<dbReference type="PANTHER" id="PTHR43133:SF8">
    <property type="entry name" value="RNA POLYMERASE SIGMA FACTOR HI_1459-RELATED"/>
    <property type="match status" value="1"/>
</dbReference>
<dbReference type="InterPro" id="IPR013325">
    <property type="entry name" value="RNA_pol_sigma_r2"/>
</dbReference>
<accession>A0ABX6A1A1</accession>
<keyword evidence="1" id="KW-0805">Transcription regulation</keyword>
<feature type="compositionally biased region" description="Low complexity" evidence="5">
    <location>
        <begin position="180"/>
        <end position="197"/>
    </location>
</feature>
<dbReference type="SUPFAM" id="SSF88946">
    <property type="entry name" value="Sigma2 domain of RNA polymerase sigma factors"/>
    <property type="match status" value="1"/>
</dbReference>
<feature type="region of interest" description="Disordered" evidence="5">
    <location>
        <begin position="173"/>
        <end position="206"/>
    </location>
</feature>
<dbReference type="EMBL" id="CP043960">
    <property type="protein sequence ID" value="QER90384.1"/>
    <property type="molecule type" value="Genomic_DNA"/>
</dbReference>
<feature type="domain" description="RNA polymerase sigma-70 region 2" evidence="6">
    <location>
        <begin position="85"/>
        <end position="146"/>
    </location>
</feature>
<keyword evidence="2" id="KW-0731">Sigma factor</keyword>
<protein>
    <recommendedName>
        <fullName evidence="6">RNA polymerase sigma-70 region 2 domain-containing protein</fullName>
    </recommendedName>
</protein>
<dbReference type="InterPro" id="IPR039425">
    <property type="entry name" value="RNA_pol_sigma-70-like"/>
</dbReference>
<dbReference type="Gene3D" id="1.10.1740.10">
    <property type="match status" value="1"/>
</dbReference>
<geneLocation type="plasmid" evidence="7 8">
    <name>unnamed1</name>
</geneLocation>
<dbReference type="PANTHER" id="PTHR43133">
    <property type="entry name" value="RNA POLYMERASE ECF-TYPE SIGMA FACTO"/>
    <property type="match status" value="1"/>
</dbReference>
<evidence type="ECO:0000259" key="6">
    <source>
        <dbReference type="Pfam" id="PF04542"/>
    </source>
</evidence>
<dbReference type="InterPro" id="IPR007627">
    <property type="entry name" value="RNA_pol_sigma70_r2"/>
</dbReference>